<dbReference type="SMART" id="SM00882">
    <property type="entry name" value="CoA_trans"/>
    <property type="match status" value="1"/>
</dbReference>
<dbReference type="PANTHER" id="PTHR13707">
    <property type="entry name" value="KETOACID-COENZYME A TRANSFERASE"/>
    <property type="match status" value="1"/>
</dbReference>
<dbReference type="Pfam" id="PF01144">
    <property type="entry name" value="CoA_trans"/>
    <property type="match status" value="1"/>
</dbReference>
<comment type="caution">
    <text evidence="4">The sequence shown here is derived from an EMBL/GenBank/DDBJ whole genome shotgun (WGS) entry which is preliminary data.</text>
</comment>
<reference evidence="4 5" key="1">
    <citation type="submission" date="2019-03" db="EMBL/GenBank/DDBJ databases">
        <title>Genomic Encyclopedia of Type Strains, Phase IV (KMG-IV): sequencing the most valuable type-strain genomes for metagenomic binning, comparative biology and taxonomic classification.</title>
        <authorList>
            <person name="Goeker M."/>
        </authorList>
    </citation>
    <scope>NUCLEOTIDE SEQUENCE [LARGE SCALE GENOMIC DNA]</scope>
    <source>
        <strain evidence="4 5">DSM 9035</strain>
    </source>
</reference>
<dbReference type="InterPro" id="IPR004164">
    <property type="entry name" value="CoA_transf_AS"/>
</dbReference>
<dbReference type="Proteomes" id="UP000294664">
    <property type="component" value="Unassembled WGS sequence"/>
</dbReference>
<evidence type="ECO:0000313" key="4">
    <source>
        <dbReference type="EMBL" id="TCT03591.1"/>
    </source>
</evidence>
<evidence type="ECO:0000256" key="2">
    <source>
        <dbReference type="ARBA" id="ARBA00022679"/>
    </source>
</evidence>
<dbReference type="InterPro" id="IPR004165">
    <property type="entry name" value="CoA_trans_fam_I"/>
</dbReference>
<evidence type="ECO:0000313" key="5">
    <source>
        <dbReference type="Proteomes" id="UP000294664"/>
    </source>
</evidence>
<gene>
    <name evidence="4" type="ORF">EDC64_109141</name>
</gene>
<dbReference type="SUPFAM" id="SSF100950">
    <property type="entry name" value="NagB/RpiA/CoA transferase-like"/>
    <property type="match status" value="1"/>
</dbReference>
<accession>A0A4R3LT70</accession>
<comment type="similarity">
    <text evidence="1">Belongs to the 3-oxoacid CoA-transferase subunit B family.</text>
</comment>
<dbReference type="InterPro" id="IPR012791">
    <property type="entry name" value="3-oxoacid_CoA-transf_B"/>
</dbReference>
<dbReference type="AlphaFoldDB" id="A0A4R3LT70"/>
<dbReference type="InterPro" id="IPR037171">
    <property type="entry name" value="NagB/RpiA_transferase-like"/>
</dbReference>
<protein>
    <submittedName>
        <fullName evidence="4">3-oxoacid CoA-transferase subunit B/3-oxoadipate CoA-transferase beta subunit</fullName>
    </submittedName>
</protein>
<sequence>MTANCGLSLDQMAWRVAQELQDSWVVNIGIGMPLLVPPHVRADRDVIFHSENGIIGMGPEIEGGDHVDPDLLSAGKRPVRLMPGGSFVHHADSFALARGGRLDAAILGAFQVAQNGDLANWKLPGARTGSIGGAMDIAVGARRVLILMSHTTREGEPKLVDRLAYPPTARGVVTKVFTELGVFAITEDGFVLEEIAPGVCADQVRAGSGAQVKTDGATLMVPPDPVSPREPVLSRA</sequence>
<evidence type="ECO:0000256" key="1">
    <source>
        <dbReference type="ARBA" id="ARBA00007047"/>
    </source>
</evidence>
<dbReference type="NCBIfam" id="TIGR02428">
    <property type="entry name" value="pcaJ_scoB_fam"/>
    <property type="match status" value="1"/>
</dbReference>
<keyword evidence="5" id="KW-1185">Reference proteome</keyword>
<evidence type="ECO:0000256" key="3">
    <source>
        <dbReference type="SAM" id="MobiDB-lite"/>
    </source>
</evidence>
<dbReference type="Gene3D" id="3.40.1080.10">
    <property type="entry name" value="Glutaconate Coenzyme A-transferase"/>
    <property type="match status" value="1"/>
</dbReference>
<proteinExistence type="inferred from homology"/>
<feature type="region of interest" description="Disordered" evidence="3">
    <location>
        <begin position="215"/>
        <end position="236"/>
    </location>
</feature>
<name>A0A4R3LT70_9HYPH</name>
<organism evidence="4 5">
    <name type="scientific">Aquabacter spiritensis</name>
    <dbReference type="NCBI Taxonomy" id="933073"/>
    <lineage>
        <taxon>Bacteria</taxon>
        <taxon>Pseudomonadati</taxon>
        <taxon>Pseudomonadota</taxon>
        <taxon>Alphaproteobacteria</taxon>
        <taxon>Hyphomicrobiales</taxon>
        <taxon>Xanthobacteraceae</taxon>
        <taxon>Aquabacter</taxon>
    </lineage>
</organism>
<keyword evidence="2 4" id="KW-0808">Transferase</keyword>
<dbReference type="EMBL" id="SMAI01000009">
    <property type="protein sequence ID" value="TCT03591.1"/>
    <property type="molecule type" value="Genomic_DNA"/>
</dbReference>
<dbReference type="OrthoDB" id="9778604at2"/>
<dbReference type="PROSITE" id="PS01274">
    <property type="entry name" value="COA_TRANSF_2"/>
    <property type="match status" value="1"/>
</dbReference>
<dbReference type="GO" id="GO:0008410">
    <property type="term" value="F:CoA-transferase activity"/>
    <property type="evidence" value="ECO:0007669"/>
    <property type="project" value="InterPro"/>
</dbReference>
<dbReference type="PANTHER" id="PTHR13707:SF57">
    <property type="entry name" value="SUCCINYL-COA:3-KETOACID COENZYME A TRANSFERASE SUBUNIT B-RELATED"/>
    <property type="match status" value="1"/>
</dbReference>